<dbReference type="GO" id="GO:0005304">
    <property type="term" value="F:L-valine transmembrane transporter activity"/>
    <property type="evidence" value="ECO:0007669"/>
    <property type="project" value="TreeGrafter"/>
</dbReference>
<evidence type="ECO:0000256" key="4">
    <source>
        <dbReference type="ARBA" id="ARBA00022475"/>
    </source>
</evidence>
<dbReference type="InterPro" id="IPR004685">
    <property type="entry name" value="Brnchd-chn_aa_trnsp_Livcs"/>
</dbReference>
<organism evidence="11 13">
    <name type="scientific">Actinotignum urinale</name>
    <dbReference type="NCBI Taxonomy" id="190146"/>
    <lineage>
        <taxon>Bacteria</taxon>
        <taxon>Bacillati</taxon>
        <taxon>Actinomycetota</taxon>
        <taxon>Actinomycetes</taxon>
        <taxon>Actinomycetales</taxon>
        <taxon>Actinomycetaceae</taxon>
        <taxon>Actinotignum</taxon>
    </lineage>
</organism>
<feature type="transmembrane region" description="Helical" evidence="9">
    <location>
        <begin position="7"/>
        <end position="31"/>
    </location>
</feature>
<evidence type="ECO:0000313" key="10">
    <source>
        <dbReference type="EMBL" id="MDY5132351.1"/>
    </source>
</evidence>
<keyword evidence="3" id="KW-0813">Transport</keyword>
<keyword evidence="12" id="KW-1185">Reference proteome</keyword>
<dbReference type="Pfam" id="PF05525">
    <property type="entry name" value="Branch_AA_trans"/>
    <property type="match status" value="1"/>
</dbReference>
<dbReference type="GO" id="GO:0005886">
    <property type="term" value="C:plasma membrane"/>
    <property type="evidence" value="ECO:0007669"/>
    <property type="project" value="UniProtKB-SubCell"/>
</dbReference>
<evidence type="ECO:0000256" key="8">
    <source>
        <dbReference type="ARBA" id="ARBA00023136"/>
    </source>
</evidence>
<dbReference type="PANTHER" id="PTHR30588:SF0">
    <property type="entry name" value="BRANCHED-CHAIN AMINO ACID PERMEASE BRNQ"/>
    <property type="match status" value="1"/>
</dbReference>
<keyword evidence="8 9" id="KW-0472">Membrane</keyword>
<keyword evidence="5 9" id="KW-0812">Transmembrane</keyword>
<dbReference type="EMBL" id="JAWNGA010000001">
    <property type="protein sequence ID" value="MDY5132351.1"/>
    <property type="molecule type" value="Genomic_DNA"/>
</dbReference>
<comment type="subcellular location">
    <subcellularLocation>
        <location evidence="1">Cell membrane</location>
        <topology evidence="1">Multi-pass membrane protein</topology>
    </subcellularLocation>
</comment>
<dbReference type="NCBIfam" id="TIGR00796">
    <property type="entry name" value="livcs"/>
    <property type="match status" value="1"/>
</dbReference>
<evidence type="ECO:0000256" key="5">
    <source>
        <dbReference type="ARBA" id="ARBA00022692"/>
    </source>
</evidence>
<dbReference type="RefSeq" id="WP_102165638.1">
    <property type="nucleotide sequence ID" value="NZ_CP126967.1"/>
</dbReference>
<dbReference type="AlphaFoldDB" id="A0AAW9HMU8"/>
<feature type="transmembrane region" description="Helical" evidence="9">
    <location>
        <begin position="371"/>
        <end position="391"/>
    </location>
</feature>
<evidence type="ECO:0000313" key="11">
    <source>
        <dbReference type="EMBL" id="MDY5154981.1"/>
    </source>
</evidence>
<keyword evidence="7 9" id="KW-1133">Transmembrane helix</keyword>
<dbReference type="EMBL" id="JAWNGC010000004">
    <property type="protein sequence ID" value="MDY5154981.1"/>
    <property type="molecule type" value="Genomic_DNA"/>
</dbReference>
<feature type="transmembrane region" description="Helical" evidence="9">
    <location>
        <begin position="411"/>
        <end position="429"/>
    </location>
</feature>
<feature type="transmembrane region" description="Helical" evidence="9">
    <location>
        <begin position="280"/>
        <end position="300"/>
    </location>
</feature>
<accession>A0AAW9HMU8</accession>
<evidence type="ECO:0000256" key="3">
    <source>
        <dbReference type="ARBA" id="ARBA00022448"/>
    </source>
</evidence>
<feature type="transmembrane region" description="Helical" evidence="9">
    <location>
        <begin position="191"/>
        <end position="213"/>
    </location>
</feature>
<comment type="similarity">
    <text evidence="2">Belongs to the branched chain amino acid transporter family.</text>
</comment>
<dbReference type="GO" id="GO:0015818">
    <property type="term" value="P:isoleucine transport"/>
    <property type="evidence" value="ECO:0007669"/>
    <property type="project" value="TreeGrafter"/>
</dbReference>
<protein>
    <submittedName>
        <fullName evidence="11">Branched-chain amino acid transport system II carrier protein</fullName>
    </submittedName>
</protein>
<feature type="transmembrane region" description="Helical" evidence="9">
    <location>
        <begin position="346"/>
        <end position="364"/>
    </location>
</feature>
<dbReference type="GO" id="GO:0015190">
    <property type="term" value="F:L-leucine transmembrane transporter activity"/>
    <property type="evidence" value="ECO:0007669"/>
    <property type="project" value="TreeGrafter"/>
</dbReference>
<evidence type="ECO:0000256" key="2">
    <source>
        <dbReference type="ARBA" id="ARBA00008540"/>
    </source>
</evidence>
<name>A0AAW9HMU8_9ACTO</name>
<keyword evidence="6" id="KW-0029">Amino-acid transport</keyword>
<feature type="transmembrane region" description="Helical" evidence="9">
    <location>
        <begin position="120"/>
        <end position="139"/>
    </location>
</feature>
<dbReference type="Proteomes" id="UP001281731">
    <property type="component" value="Unassembled WGS sequence"/>
</dbReference>
<dbReference type="GO" id="GO:0015188">
    <property type="term" value="F:L-isoleucine transmembrane transporter activity"/>
    <property type="evidence" value="ECO:0007669"/>
    <property type="project" value="TreeGrafter"/>
</dbReference>
<feature type="transmembrane region" description="Helical" evidence="9">
    <location>
        <begin position="312"/>
        <end position="340"/>
    </location>
</feature>
<keyword evidence="4" id="KW-1003">Cell membrane</keyword>
<evidence type="ECO:0000256" key="7">
    <source>
        <dbReference type="ARBA" id="ARBA00022989"/>
    </source>
</evidence>
<evidence type="ECO:0000313" key="13">
    <source>
        <dbReference type="Proteomes" id="UP001281731"/>
    </source>
</evidence>
<gene>
    <name evidence="11" type="primary">brnQ</name>
    <name evidence="11" type="ORF">R6G80_04485</name>
    <name evidence="10" type="ORF">R6G86_01155</name>
</gene>
<sequence length="463" mass="49069">MFNRHIFITGLALFAMFFGAGNLIFPVMMGINAGTSVGWALLGFCLTGIALPAIALVAATSASDSNPMSIVMRLGRIPGQGILWIIFLTTGMLYAVPRVATVSFEIAVAPVAGVQTGKSSWQLFVYAVIFFIVVAAFSMKPGKLVDRVGAWLTPTLLVLITLLVIAILWTLPTTHNAPSEEYANAPLAAGLVQGYFTMDAMASYVFGFIIVSSLRRAGYTSRPRLFGAIIATGCVTGVLLGLVYSGLGFAGNRLANGGFENGAQALAFASRDLFGSLGHLIFGLIAILACLTTAVGLFGASTPFYRLYFPKVPYSVMLLGQSLVAIGLAYMGLDAILAIVSPLSQFIYPLVICLVVVTFIDMAVPGRLFWSYRLTAGVCAILSLGEALLSTKLEIFKGLGAYLNILPGGPIQMSWFAPTLIALLVALLIDAGQGRFAKSAHVEDEYGEVVEKITQATQSDVKA</sequence>
<evidence type="ECO:0000256" key="1">
    <source>
        <dbReference type="ARBA" id="ARBA00004651"/>
    </source>
</evidence>
<dbReference type="PANTHER" id="PTHR30588">
    <property type="entry name" value="BRANCHED-CHAIN AMINO ACID TRANSPORT SYSTEM 2 CARRIER PROTEIN"/>
    <property type="match status" value="1"/>
</dbReference>
<proteinExistence type="inferred from homology"/>
<feature type="transmembrane region" description="Helical" evidence="9">
    <location>
        <begin position="37"/>
        <end position="60"/>
    </location>
</feature>
<evidence type="ECO:0000256" key="6">
    <source>
        <dbReference type="ARBA" id="ARBA00022970"/>
    </source>
</evidence>
<dbReference type="Proteomes" id="UP001275049">
    <property type="component" value="Unassembled WGS sequence"/>
</dbReference>
<feature type="transmembrane region" description="Helical" evidence="9">
    <location>
        <begin position="81"/>
        <end position="100"/>
    </location>
</feature>
<feature type="transmembrane region" description="Helical" evidence="9">
    <location>
        <begin position="151"/>
        <end position="171"/>
    </location>
</feature>
<feature type="transmembrane region" description="Helical" evidence="9">
    <location>
        <begin position="225"/>
        <end position="247"/>
    </location>
</feature>
<evidence type="ECO:0000256" key="9">
    <source>
        <dbReference type="SAM" id="Phobius"/>
    </source>
</evidence>
<dbReference type="GO" id="GO:0015820">
    <property type="term" value="P:L-leucine transport"/>
    <property type="evidence" value="ECO:0007669"/>
    <property type="project" value="TreeGrafter"/>
</dbReference>
<reference evidence="11 12" key="1">
    <citation type="submission" date="2023-10" db="EMBL/GenBank/DDBJ databases">
        <title>Whole Genome based description of the genera Actinobaculum and Actinotignum reveals a complex phylogenetic relationship within the species included in the genus Actinotignum.</title>
        <authorList>
            <person name="Jensen C.S."/>
            <person name="Dargis R."/>
            <person name="Kemp M."/>
            <person name="Christensen J.J."/>
        </authorList>
    </citation>
    <scope>NUCLEOTIDE SEQUENCE</scope>
    <source>
        <strain evidence="11">SLA_B511</strain>
        <strain evidence="10 12">SLA_B974</strain>
    </source>
</reference>
<comment type="caution">
    <text evidence="11">The sequence shown here is derived from an EMBL/GenBank/DDBJ whole genome shotgun (WGS) entry which is preliminary data.</text>
</comment>
<evidence type="ECO:0000313" key="12">
    <source>
        <dbReference type="Proteomes" id="UP001275049"/>
    </source>
</evidence>